<gene>
    <name evidence="3" type="ORF">SAMN05421684_5944</name>
</gene>
<protein>
    <recommendedName>
        <fullName evidence="5">DUF3995 domain-containing protein</fullName>
    </recommendedName>
</protein>
<feature type="transmembrane region" description="Helical" evidence="2">
    <location>
        <begin position="41"/>
        <end position="64"/>
    </location>
</feature>
<feature type="region of interest" description="Disordered" evidence="1">
    <location>
        <begin position="157"/>
        <end position="176"/>
    </location>
</feature>
<keyword evidence="2" id="KW-0472">Membrane</keyword>
<feature type="transmembrane region" description="Helical" evidence="2">
    <location>
        <begin position="123"/>
        <end position="148"/>
    </location>
</feature>
<feature type="transmembrane region" description="Helical" evidence="2">
    <location>
        <begin position="76"/>
        <end position="94"/>
    </location>
</feature>
<accession>A0A1H3TMU7</accession>
<dbReference type="EMBL" id="FNQB01000003">
    <property type="protein sequence ID" value="SDZ50669.1"/>
    <property type="molecule type" value="Genomic_DNA"/>
</dbReference>
<evidence type="ECO:0000256" key="1">
    <source>
        <dbReference type="SAM" id="MobiDB-lite"/>
    </source>
</evidence>
<keyword evidence="2" id="KW-1133">Transmembrane helix</keyword>
<reference evidence="4" key="1">
    <citation type="submission" date="2016-10" db="EMBL/GenBank/DDBJ databases">
        <authorList>
            <person name="Varghese N."/>
            <person name="Submissions S."/>
        </authorList>
    </citation>
    <scope>NUCLEOTIDE SEQUENCE [LARGE SCALE GENOMIC DNA]</scope>
    <source>
        <strain evidence="4">DSM 44718</strain>
    </source>
</reference>
<evidence type="ECO:0000313" key="3">
    <source>
        <dbReference type="EMBL" id="SDZ50669.1"/>
    </source>
</evidence>
<organism evidence="3 4">
    <name type="scientific">Asanoa ishikariensis</name>
    <dbReference type="NCBI Taxonomy" id="137265"/>
    <lineage>
        <taxon>Bacteria</taxon>
        <taxon>Bacillati</taxon>
        <taxon>Actinomycetota</taxon>
        <taxon>Actinomycetes</taxon>
        <taxon>Micromonosporales</taxon>
        <taxon>Micromonosporaceae</taxon>
        <taxon>Asanoa</taxon>
    </lineage>
</organism>
<evidence type="ECO:0000313" key="4">
    <source>
        <dbReference type="Proteomes" id="UP000199632"/>
    </source>
</evidence>
<name>A0A1H3TMU7_9ACTN</name>
<sequence>MRKSGRAGYAAVTWLGTFVFSHVAAVVYPGEDPTGGGPWSYSAYVAFNVVLIAVAAAGALVSLASVRPWGAAVPRWVISTSLWIGTVLLVVRGVPGLVENAVMLTGVRRGGFMGSQDISVGEFWAGIAINAYFFVGAVVLIAATRAYMRRPTDERARQPQVAGCHAAASPDGEDSG</sequence>
<evidence type="ECO:0000256" key="2">
    <source>
        <dbReference type="SAM" id="Phobius"/>
    </source>
</evidence>
<dbReference type="AlphaFoldDB" id="A0A1H3TMU7"/>
<keyword evidence="2" id="KW-0812">Transmembrane</keyword>
<dbReference type="Proteomes" id="UP000199632">
    <property type="component" value="Unassembled WGS sequence"/>
</dbReference>
<evidence type="ECO:0008006" key="5">
    <source>
        <dbReference type="Google" id="ProtNLM"/>
    </source>
</evidence>
<keyword evidence="4" id="KW-1185">Reference proteome</keyword>
<proteinExistence type="predicted"/>